<dbReference type="PROSITE" id="PS51257">
    <property type="entry name" value="PROKAR_LIPOPROTEIN"/>
    <property type="match status" value="1"/>
</dbReference>
<name>A0A0D2U9H0_CAPO3</name>
<dbReference type="Proteomes" id="UP000008743">
    <property type="component" value="Unassembled WGS sequence"/>
</dbReference>
<evidence type="ECO:0000313" key="2">
    <source>
        <dbReference type="EMBL" id="KJE91716.1"/>
    </source>
</evidence>
<dbReference type="InParanoid" id="A0A0D2U9H0"/>
<reference evidence="3" key="1">
    <citation type="submission" date="2011-02" db="EMBL/GenBank/DDBJ databases">
        <title>The Genome Sequence of Capsaspora owczarzaki ATCC 30864.</title>
        <authorList>
            <person name="Russ C."/>
            <person name="Cuomo C."/>
            <person name="Burger G."/>
            <person name="Gray M.W."/>
            <person name="Holland P.W.H."/>
            <person name="King N."/>
            <person name="Lang F.B.F."/>
            <person name="Roger A.J."/>
            <person name="Ruiz-Trillo I."/>
            <person name="Young S.K."/>
            <person name="Zeng Q."/>
            <person name="Gargeya S."/>
            <person name="Alvarado L."/>
            <person name="Berlin A."/>
            <person name="Chapman S.B."/>
            <person name="Chen Z."/>
            <person name="Freedman E."/>
            <person name="Gellesch M."/>
            <person name="Goldberg J."/>
            <person name="Griggs A."/>
            <person name="Gujja S."/>
            <person name="Heilman E."/>
            <person name="Heiman D."/>
            <person name="Howarth C."/>
            <person name="Mehta T."/>
            <person name="Neiman D."/>
            <person name="Pearson M."/>
            <person name="Roberts A."/>
            <person name="Saif S."/>
            <person name="Shea T."/>
            <person name="Shenoy N."/>
            <person name="Sisk P."/>
            <person name="Stolte C."/>
            <person name="Sykes S."/>
            <person name="White J."/>
            <person name="Yandava C."/>
            <person name="Haas B."/>
            <person name="Nusbaum C."/>
            <person name="Birren B."/>
        </authorList>
    </citation>
    <scope>NUCLEOTIDE SEQUENCE</scope>
    <source>
        <strain evidence="3">ATCC 30864</strain>
    </source>
</reference>
<keyword evidence="1" id="KW-0812">Transmembrane</keyword>
<evidence type="ECO:0000313" key="3">
    <source>
        <dbReference type="Proteomes" id="UP000008743"/>
    </source>
</evidence>
<gene>
    <name evidence="2" type="ORF">CAOG_002812</name>
</gene>
<keyword evidence="3" id="KW-1185">Reference proteome</keyword>
<protein>
    <submittedName>
        <fullName evidence="2">Uncharacterized protein</fullName>
    </submittedName>
</protein>
<dbReference type="AlphaFoldDB" id="A0A0D2U9H0"/>
<proteinExistence type="predicted"/>
<dbReference type="EMBL" id="KE346363">
    <property type="protein sequence ID" value="KJE91716.1"/>
    <property type="molecule type" value="Genomic_DNA"/>
</dbReference>
<feature type="transmembrane region" description="Helical" evidence="1">
    <location>
        <begin position="243"/>
        <end position="263"/>
    </location>
</feature>
<dbReference type="RefSeq" id="XP_004348625.1">
    <property type="nucleotide sequence ID" value="XM_004348575.2"/>
</dbReference>
<accession>A0A0D2U9H0</accession>
<keyword evidence="1" id="KW-1133">Transmembrane helix</keyword>
<keyword evidence="1" id="KW-0472">Membrane</keyword>
<sequence length="267" mass="28010">MHRSSSSSSSSCVVARVGRGAAVLALATACFAVCSVQAVVNPKLLVAFYPGSTDCSTLGANDTTPMIVTSSTCYPGATESDYWTLIAALDSGTGTYRQFQLLAGCPSGCNAGDCTTNISGAEFSEYCSSTNFASADTASVKVYVVPPPTASAPTRQIQFFSDSHCEDPTTFVNIQSNQLFTCVAASGKRYGLTNVEIVDDDAQIALMMGCNSNCSSCETNYIGQFNHCHTVNSLHFVVTNAAGLLQVPTLFALLATSMLGLFVSKMF</sequence>
<evidence type="ECO:0000256" key="1">
    <source>
        <dbReference type="SAM" id="Phobius"/>
    </source>
</evidence>
<organism evidence="2 3">
    <name type="scientific">Capsaspora owczarzaki (strain ATCC 30864)</name>
    <dbReference type="NCBI Taxonomy" id="595528"/>
    <lineage>
        <taxon>Eukaryota</taxon>
        <taxon>Filasterea</taxon>
        <taxon>Capsaspora</taxon>
    </lineage>
</organism>
<dbReference type="PhylomeDB" id="A0A0D2U9H0"/>